<dbReference type="EMBL" id="CP003004">
    <property type="protein sequence ID" value="AEO58272.1"/>
    <property type="molecule type" value="Genomic_DNA"/>
</dbReference>
<feature type="region of interest" description="Disordered" evidence="1">
    <location>
        <begin position="177"/>
        <end position="323"/>
    </location>
</feature>
<organism evidence="2 3">
    <name type="scientific">Thermothelomyces thermophilus (strain ATCC 42464 / BCRC 31852 / DSM 1799)</name>
    <name type="common">Sporotrichum thermophile</name>
    <dbReference type="NCBI Taxonomy" id="573729"/>
    <lineage>
        <taxon>Eukaryota</taxon>
        <taxon>Fungi</taxon>
        <taxon>Dikarya</taxon>
        <taxon>Ascomycota</taxon>
        <taxon>Pezizomycotina</taxon>
        <taxon>Sordariomycetes</taxon>
        <taxon>Sordariomycetidae</taxon>
        <taxon>Sordariales</taxon>
        <taxon>Chaetomiaceae</taxon>
        <taxon>Thermothelomyces</taxon>
    </lineage>
</organism>
<feature type="compositionally biased region" description="Polar residues" evidence="1">
    <location>
        <begin position="109"/>
        <end position="128"/>
    </location>
</feature>
<evidence type="ECO:0000256" key="1">
    <source>
        <dbReference type="SAM" id="MobiDB-lite"/>
    </source>
</evidence>
<dbReference type="VEuPathDB" id="FungiDB:MYCTH_2118714"/>
<dbReference type="OrthoDB" id="5234752at2759"/>
<proteinExistence type="predicted"/>
<reference evidence="2 3" key="1">
    <citation type="journal article" date="2011" name="Nat. Biotechnol.">
        <title>Comparative genomic analysis of the thermophilic biomass-degrading fungi Myceliophthora thermophila and Thielavia terrestris.</title>
        <authorList>
            <person name="Berka R.M."/>
            <person name="Grigoriev I.V."/>
            <person name="Otillar R."/>
            <person name="Salamov A."/>
            <person name="Grimwood J."/>
            <person name="Reid I."/>
            <person name="Ishmael N."/>
            <person name="John T."/>
            <person name="Darmond C."/>
            <person name="Moisan M.-C."/>
            <person name="Henrissat B."/>
            <person name="Coutinho P.M."/>
            <person name="Lombard V."/>
            <person name="Natvig D.O."/>
            <person name="Lindquist E."/>
            <person name="Schmutz J."/>
            <person name="Lucas S."/>
            <person name="Harris P."/>
            <person name="Powlowski J."/>
            <person name="Bellemare A."/>
            <person name="Taylor D."/>
            <person name="Butler G."/>
            <person name="de Vries R.P."/>
            <person name="Allijn I.E."/>
            <person name="van den Brink J."/>
            <person name="Ushinsky S."/>
            <person name="Storms R."/>
            <person name="Powell A.J."/>
            <person name="Paulsen I.T."/>
            <person name="Elbourne L.D.H."/>
            <person name="Baker S.E."/>
            <person name="Magnuson J."/>
            <person name="LaBoissiere S."/>
            <person name="Clutterbuck A.J."/>
            <person name="Martinez D."/>
            <person name="Wogulis M."/>
            <person name="de Leon A.L."/>
            <person name="Rey M.W."/>
            <person name="Tsang A."/>
        </authorList>
    </citation>
    <scope>NUCLEOTIDE SEQUENCE [LARGE SCALE GENOMIC DNA]</scope>
    <source>
        <strain evidence="3">ATCC 42464 / BCRC 31852 / DSM 1799</strain>
    </source>
</reference>
<feature type="region of interest" description="Disordered" evidence="1">
    <location>
        <begin position="1"/>
        <end position="39"/>
    </location>
</feature>
<dbReference type="Proteomes" id="UP000007322">
    <property type="component" value="Chromosome 3"/>
</dbReference>
<dbReference type="RefSeq" id="XP_003663517.1">
    <property type="nucleotide sequence ID" value="XM_003663469.1"/>
</dbReference>
<feature type="compositionally biased region" description="Polar residues" evidence="1">
    <location>
        <begin position="177"/>
        <end position="207"/>
    </location>
</feature>
<dbReference type="AlphaFoldDB" id="G2QD54"/>
<dbReference type="GeneID" id="11509551"/>
<gene>
    <name evidence="2" type="ORF">MYCTH_2118714</name>
</gene>
<feature type="region of interest" description="Disordered" evidence="1">
    <location>
        <begin position="59"/>
        <end position="153"/>
    </location>
</feature>
<feature type="compositionally biased region" description="Basic and acidic residues" evidence="1">
    <location>
        <begin position="209"/>
        <end position="219"/>
    </location>
</feature>
<dbReference type="HOGENOM" id="CLU_824346_0_0_1"/>
<dbReference type="KEGG" id="mtm:MYCTH_2118714"/>
<dbReference type="InParanoid" id="G2QD54"/>
<sequence length="350" mass="38580">MPSGTPQSQLKKKASFRDRLKAWQKPPQPLEIVTEEPKPRFVYTPTHAAADFSRLAVSPLSRSGHRFPPDRRRPSQGGVCGKEEEEEEEEQSPRRHSRPGTNHHPDTPTEYSYPSANTAARVPVNTQPPVLVPKEAQAQGDQDPAPRSEPLSDYELFIARAEAEDRKWREKILQSITQRATAGPSTNRVRPNPHQQFATAVVSSSAGRSVEKGSDESVPPRKNSSRSHHHATSSANGPEQRLQRQDQDQRRPGPAQGSTSSGTPVAENATSNKRLSSSRPQLAPVQQSWPPGSPQLTAPHGATGGFVPAPEHKAPPPRTLRRQASLTQRIARYIKPAKTVDNRRVEPLVE</sequence>
<protein>
    <submittedName>
        <fullName evidence="2">Uncharacterized protein</fullName>
    </submittedName>
</protein>
<feature type="compositionally biased region" description="Basic and acidic residues" evidence="1">
    <location>
        <begin position="241"/>
        <end position="251"/>
    </location>
</feature>
<evidence type="ECO:0000313" key="3">
    <source>
        <dbReference type="Proteomes" id="UP000007322"/>
    </source>
</evidence>
<dbReference type="eggNOG" id="ENOG502RA19">
    <property type="taxonomic scope" value="Eukaryota"/>
</dbReference>
<feature type="compositionally biased region" description="Polar residues" evidence="1">
    <location>
        <begin position="256"/>
        <end position="296"/>
    </location>
</feature>
<name>G2QD54_THET4</name>
<keyword evidence="3" id="KW-1185">Reference proteome</keyword>
<accession>G2QD54</accession>
<evidence type="ECO:0000313" key="2">
    <source>
        <dbReference type="EMBL" id="AEO58272.1"/>
    </source>
</evidence>
<dbReference type="OMA" id="VPIHHIE"/>